<evidence type="ECO:0000256" key="2">
    <source>
        <dbReference type="ARBA" id="ARBA00022963"/>
    </source>
</evidence>
<keyword evidence="7" id="KW-1185">Reference proteome</keyword>
<accession>E0ICY9</accession>
<dbReference type="Pfam" id="PF19890">
    <property type="entry name" value="DUF6363"/>
    <property type="match status" value="1"/>
</dbReference>
<dbReference type="GO" id="GO:0016042">
    <property type="term" value="P:lipid catabolic process"/>
    <property type="evidence" value="ECO:0007669"/>
    <property type="project" value="UniProtKB-UniRule"/>
</dbReference>
<evidence type="ECO:0000256" key="1">
    <source>
        <dbReference type="ARBA" id="ARBA00022801"/>
    </source>
</evidence>
<dbReference type="OrthoDB" id="9802424at2"/>
<evidence type="ECO:0000259" key="5">
    <source>
        <dbReference type="PROSITE" id="PS51635"/>
    </source>
</evidence>
<keyword evidence="2 4" id="KW-0442">Lipid degradation</keyword>
<dbReference type="SUPFAM" id="SSF52151">
    <property type="entry name" value="FabD/lysophospholipase-like"/>
    <property type="match status" value="1"/>
</dbReference>
<proteinExistence type="predicted"/>
<dbReference type="InterPro" id="IPR002641">
    <property type="entry name" value="PNPLA_dom"/>
</dbReference>
<evidence type="ECO:0000313" key="7">
    <source>
        <dbReference type="Proteomes" id="UP000005387"/>
    </source>
</evidence>
<dbReference type="RefSeq" id="WP_006039479.1">
    <property type="nucleotide sequence ID" value="NZ_AEDD01000010.1"/>
</dbReference>
<dbReference type="PANTHER" id="PTHR14226">
    <property type="entry name" value="NEUROPATHY TARGET ESTERASE/SWISS CHEESE D.MELANOGASTER"/>
    <property type="match status" value="1"/>
</dbReference>
<dbReference type="eggNOG" id="COG4667">
    <property type="taxonomic scope" value="Bacteria"/>
</dbReference>
<dbReference type="CDD" id="cd07208">
    <property type="entry name" value="Pat_hypo_Ecoli_yjju_like"/>
    <property type="match status" value="1"/>
</dbReference>
<dbReference type="InterPro" id="IPR016035">
    <property type="entry name" value="Acyl_Trfase/lysoPLipase"/>
</dbReference>
<evidence type="ECO:0000256" key="4">
    <source>
        <dbReference type="PROSITE-ProRule" id="PRU01161"/>
    </source>
</evidence>
<dbReference type="AlphaFoldDB" id="E0ICY9"/>
<feature type="short sequence motif" description="GXGXXG" evidence="4">
    <location>
        <begin position="10"/>
        <end position="15"/>
    </location>
</feature>
<dbReference type="InterPro" id="IPR050301">
    <property type="entry name" value="NTE"/>
</dbReference>
<feature type="short sequence motif" description="DGA/G" evidence="4">
    <location>
        <begin position="160"/>
        <end position="162"/>
    </location>
</feature>
<dbReference type="STRING" id="717606.PaecuDRAFT_3491"/>
<keyword evidence="3 4" id="KW-0443">Lipid metabolism</keyword>
<evidence type="ECO:0000256" key="3">
    <source>
        <dbReference type="ARBA" id="ARBA00023098"/>
    </source>
</evidence>
<feature type="domain" description="PNPLA" evidence="5">
    <location>
        <begin position="6"/>
        <end position="173"/>
    </location>
</feature>
<dbReference type="InterPro" id="IPR045943">
    <property type="entry name" value="DUF6363"/>
</dbReference>
<dbReference type="GO" id="GO:0016787">
    <property type="term" value="F:hydrolase activity"/>
    <property type="evidence" value="ECO:0007669"/>
    <property type="project" value="UniProtKB-UniRule"/>
</dbReference>
<feature type="short sequence motif" description="GXSXG" evidence="4">
    <location>
        <begin position="37"/>
        <end position="41"/>
    </location>
</feature>
<feature type="active site" description="Nucleophile" evidence="4">
    <location>
        <position position="39"/>
    </location>
</feature>
<dbReference type="EMBL" id="AEDD01000010">
    <property type="protein sequence ID" value="EFM09444.1"/>
    <property type="molecule type" value="Genomic_DNA"/>
</dbReference>
<feature type="active site" description="Proton acceptor" evidence="4">
    <location>
        <position position="160"/>
    </location>
</feature>
<reference evidence="6 7" key="1">
    <citation type="submission" date="2010-07" db="EMBL/GenBank/DDBJ databases">
        <title>The draft genome of Paenibacillus curdlanolyticus YK9.</title>
        <authorList>
            <consortium name="US DOE Joint Genome Institute (JGI-PGF)"/>
            <person name="Lucas S."/>
            <person name="Copeland A."/>
            <person name="Lapidus A."/>
            <person name="Cheng J.-F."/>
            <person name="Bruce D."/>
            <person name="Goodwin L."/>
            <person name="Pitluck S."/>
            <person name="Land M.L."/>
            <person name="Hauser L."/>
            <person name="Chang Y.-J."/>
            <person name="Jeffries C."/>
            <person name="Anderson I.J."/>
            <person name="Johnson E."/>
            <person name="Loganathan U."/>
            <person name="Mulhopadhyay B."/>
            <person name="Kyrpides N."/>
            <person name="Woyke T.J."/>
        </authorList>
    </citation>
    <scope>NUCLEOTIDE SEQUENCE [LARGE SCALE GENOMIC DNA]</scope>
    <source>
        <strain evidence="6 7">YK9</strain>
    </source>
</reference>
<dbReference type="PROSITE" id="PS51635">
    <property type="entry name" value="PNPLA"/>
    <property type="match status" value="1"/>
</dbReference>
<evidence type="ECO:0000313" key="6">
    <source>
        <dbReference type="EMBL" id="EFM09444.1"/>
    </source>
</evidence>
<keyword evidence="1 4" id="KW-0378">Hydrolase</keyword>
<dbReference type="Proteomes" id="UP000005387">
    <property type="component" value="Unassembled WGS sequence"/>
</dbReference>
<dbReference type="PANTHER" id="PTHR14226:SF25">
    <property type="entry name" value="PHOSPHOESTERASE"/>
    <property type="match status" value="1"/>
</dbReference>
<dbReference type="InterPro" id="IPR037483">
    <property type="entry name" value="YjjU-like"/>
</dbReference>
<name>E0ICY9_9BACL</name>
<sequence>MEGVGLVLEGGGMRGVYTAGVLDYFSEQHIYFPYTVGVSAGACMAASYISRQLGRNQEINKTWVKDWRYLSWRNMWKSRQLFGMDFIFDEIPNVLVPFDNQAFMDSPEQFVVGTTDIRTGKTIYHNKTDPGFDLWKVLRASSSLPFIAPIVEYEGKALLDGGISDPIPLRQAEGDGYKRNIVVLTRNSEYRKGRNRFGWFVRRAYGKFPEFVKILLHRHKIYNDTLAYIDDQERKGNIFVIRPQRPLEVGRMERNPRKLEALHRQGYEDAKQLLASIKTWVARTR</sequence>
<organism evidence="6 7">
    <name type="scientific">Paenibacillus curdlanolyticus YK9</name>
    <dbReference type="NCBI Taxonomy" id="717606"/>
    <lineage>
        <taxon>Bacteria</taxon>
        <taxon>Bacillati</taxon>
        <taxon>Bacillota</taxon>
        <taxon>Bacilli</taxon>
        <taxon>Bacillales</taxon>
        <taxon>Paenibacillaceae</taxon>
        <taxon>Paenibacillus</taxon>
    </lineage>
</organism>
<dbReference type="Pfam" id="PF01734">
    <property type="entry name" value="Patatin"/>
    <property type="match status" value="1"/>
</dbReference>
<protein>
    <submittedName>
        <fullName evidence="6">Patatin</fullName>
    </submittedName>
</protein>
<dbReference type="Gene3D" id="3.40.1090.10">
    <property type="entry name" value="Cytosolic phospholipase A2 catalytic domain"/>
    <property type="match status" value="2"/>
</dbReference>
<gene>
    <name evidence="6" type="ORF">PaecuDRAFT_3491</name>
</gene>